<evidence type="ECO:0000256" key="1">
    <source>
        <dbReference type="SAM" id="MobiDB-lite"/>
    </source>
</evidence>
<dbReference type="GO" id="GO:0015074">
    <property type="term" value="P:DNA integration"/>
    <property type="evidence" value="ECO:0007669"/>
    <property type="project" value="InterPro"/>
</dbReference>
<dbReference type="InterPro" id="IPR012337">
    <property type="entry name" value="RNaseH-like_sf"/>
</dbReference>
<name>A0A1D1YRG5_9ARAE</name>
<reference evidence="3" key="1">
    <citation type="submission" date="2015-07" db="EMBL/GenBank/DDBJ databases">
        <title>Transcriptome Assembly of Anthurium amnicola.</title>
        <authorList>
            <person name="Suzuki J."/>
        </authorList>
    </citation>
    <scope>NUCLEOTIDE SEQUENCE</scope>
</reference>
<feature type="compositionally biased region" description="Basic and acidic residues" evidence="1">
    <location>
        <begin position="81"/>
        <end position="90"/>
    </location>
</feature>
<sequence length="353" mass="37348">AGKHRRSPFPQQALRRATRPLELLHGDLCGLISPPTPSGKKLGALRTDRGGEFTAAHFNDYCSELGVRRELTAPYSPQQIGDRRAREAKPTGRGTIIHGGRTVPYPSEPEPVRGRGALRRGEQPDRPEARGSPRPPRQEHGPVQDPRLSPAQKLQVPGGDGGRARLRPRPRPRRDEAGGGRRPRAPQAGPPLLPEAVQGALPRPVAAGVLLRRQPHRHSAAVRRRHPRVLRPHGGAPRQAEALPVGALRRRTPRAEEPDGLRHGQVRDAQGAPRPGGHGAPRRGRVRGGGHPAPGRARPPGPRAGGPSVREAGHGGGGGAGERGHGAGVGAEAAEGAAAEAVWTGRQLADILT</sequence>
<dbReference type="SUPFAM" id="SSF53098">
    <property type="entry name" value="Ribonuclease H-like"/>
    <property type="match status" value="1"/>
</dbReference>
<dbReference type="Gene3D" id="3.30.420.10">
    <property type="entry name" value="Ribonuclease H-like superfamily/Ribonuclease H"/>
    <property type="match status" value="1"/>
</dbReference>
<feature type="non-terminal residue" evidence="3">
    <location>
        <position position="353"/>
    </location>
</feature>
<evidence type="ECO:0000313" key="3">
    <source>
        <dbReference type="EMBL" id="JAT57199.1"/>
    </source>
</evidence>
<dbReference type="InterPro" id="IPR001584">
    <property type="entry name" value="Integrase_cat-core"/>
</dbReference>
<dbReference type="PANTHER" id="PTHR42648">
    <property type="entry name" value="TRANSPOSASE, PUTATIVE-RELATED"/>
    <property type="match status" value="1"/>
</dbReference>
<feature type="compositionally biased region" description="Low complexity" evidence="1">
    <location>
        <begin position="330"/>
        <end position="341"/>
    </location>
</feature>
<dbReference type="EMBL" id="GDJX01010737">
    <property type="protein sequence ID" value="JAT57199.1"/>
    <property type="molecule type" value="Transcribed_RNA"/>
</dbReference>
<dbReference type="AlphaFoldDB" id="A0A1D1YRG5"/>
<protein>
    <recommendedName>
        <fullName evidence="2">Integrase catalytic domain-containing protein</fullName>
    </recommendedName>
</protein>
<feature type="compositionally biased region" description="Gly residues" evidence="1">
    <location>
        <begin position="314"/>
        <end position="329"/>
    </location>
</feature>
<feature type="domain" description="Integrase catalytic" evidence="2">
    <location>
        <begin position="44"/>
        <end position="81"/>
    </location>
</feature>
<dbReference type="GO" id="GO:0003676">
    <property type="term" value="F:nucleic acid binding"/>
    <property type="evidence" value="ECO:0007669"/>
    <property type="project" value="InterPro"/>
</dbReference>
<dbReference type="PROSITE" id="PS50994">
    <property type="entry name" value="INTEGRASE"/>
    <property type="match status" value="1"/>
</dbReference>
<feature type="compositionally biased region" description="Basic residues" evidence="1">
    <location>
        <begin position="213"/>
        <end position="231"/>
    </location>
</feature>
<dbReference type="InterPro" id="IPR036397">
    <property type="entry name" value="RNaseH_sf"/>
</dbReference>
<dbReference type="PANTHER" id="PTHR42648:SF18">
    <property type="entry name" value="RETROTRANSPOSON, UNCLASSIFIED-LIKE PROTEIN"/>
    <property type="match status" value="1"/>
</dbReference>
<proteinExistence type="predicted"/>
<gene>
    <name evidence="3" type="ORF">g.89794</name>
</gene>
<organism evidence="3">
    <name type="scientific">Anthurium amnicola</name>
    <dbReference type="NCBI Taxonomy" id="1678845"/>
    <lineage>
        <taxon>Eukaryota</taxon>
        <taxon>Viridiplantae</taxon>
        <taxon>Streptophyta</taxon>
        <taxon>Embryophyta</taxon>
        <taxon>Tracheophyta</taxon>
        <taxon>Spermatophyta</taxon>
        <taxon>Magnoliopsida</taxon>
        <taxon>Liliopsida</taxon>
        <taxon>Araceae</taxon>
        <taxon>Pothoideae</taxon>
        <taxon>Potheae</taxon>
        <taxon>Anthurium</taxon>
    </lineage>
</organism>
<feature type="compositionally biased region" description="Basic and acidic residues" evidence="1">
    <location>
        <begin position="253"/>
        <end position="266"/>
    </location>
</feature>
<feature type="non-terminal residue" evidence="3">
    <location>
        <position position="1"/>
    </location>
</feature>
<evidence type="ECO:0000259" key="2">
    <source>
        <dbReference type="PROSITE" id="PS50994"/>
    </source>
</evidence>
<feature type="compositionally biased region" description="Low complexity" evidence="1">
    <location>
        <begin position="91"/>
        <end position="102"/>
    </location>
</feature>
<dbReference type="InterPro" id="IPR039537">
    <property type="entry name" value="Retrotran_Ty1/copia-like"/>
</dbReference>
<feature type="compositionally biased region" description="Basic and acidic residues" evidence="1">
    <location>
        <begin position="119"/>
        <end position="142"/>
    </location>
</feature>
<feature type="region of interest" description="Disordered" evidence="1">
    <location>
        <begin position="71"/>
        <end position="341"/>
    </location>
</feature>
<accession>A0A1D1YRG5</accession>